<dbReference type="RefSeq" id="XP_053018499.1">
    <property type="nucleotide sequence ID" value="XM_053167265.1"/>
</dbReference>
<evidence type="ECO:0000313" key="2">
    <source>
        <dbReference type="Proteomes" id="UP001164743"/>
    </source>
</evidence>
<name>A0ABY7CE19_9BASI</name>
<reference evidence="1" key="1">
    <citation type="submission" date="2022-10" db="EMBL/GenBank/DDBJ databases">
        <title>Puccinia triticina Genome sequencing and assembly.</title>
        <authorList>
            <person name="Li C."/>
        </authorList>
    </citation>
    <scope>NUCLEOTIDE SEQUENCE</scope>
    <source>
        <strain evidence="1">Pt15</strain>
    </source>
</reference>
<sequence>MWVLFSYLTRKQPICPGGGALKGYVKWMDKQKGTHLGQKHQMSPEKLLN</sequence>
<accession>A0ABY7CE19</accession>
<dbReference type="EMBL" id="CP110423">
    <property type="protein sequence ID" value="WAQ82944.1"/>
    <property type="molecule type" value="Genomic_DNA"/>
</dbReference>
<dbReference type="Proteomes" id="UP001164743">
    <property type="component" value="Chromosome 3A"/>
</dbReference>
<gene>
    <name evidence="1" type="ORF">PtA15_3A309</name>
</gene>
<organism evidence="1 2">
    <name type="scientific">Puccinia triticina</name>
    <dbReference type="NCBI Taxonomy" id="208348"/>
    <lineage>
        <taxon>Eukaryota</taxon>
        <taxon>Fungi</taxon>
        <taxon>Dikarya</taxon>
        <taxon>Basidiomycota</taxon>
        <taxon>Pucciniomycotina</taxon>
        <taxon>Pucciniomycetes</taxon>
        <taxon>Pucciniales</taxon>
        <taxon>Pucciniaceae</taxon>
        <taxon>Puccinia</taxon>
    </lineage>
</organism>
<proteinExistence type="predicted"/>
<keyword evidence="2" id="KW-1185">Reference proteome</keyword>
<protein>
    <submittedName>
        <fullName evidence="1">Uncharacterized protein</fullName>
    </submittedName>
</protein>
<dbReference type="GeneID" id="77808160"/>
<evidence type="ECO:0000313" key="1">
    <source>
        <dbReference type="EMBL" id="WAQ82944.1"/>
    </source>
</evidence>